<dbReference type="Pfam" id="PF22725">
    <property type="entry name" value="GFO_IDH_MocA_C3"/>
    <property type="match status" value="1"/>
</dbReference>
<evidence type="ECO:0000313" key="4">
    <source>
        <dbReference type="Proteomes" id="UP000534294"/>
    </source>
</evidence>
<dbReference type="Proteomes" id="UP000534294">
    <property type="component" value="Unassembled WGS sequence"/>
</dbReference>
<evidence type="ECO:0000259" key="2">
    <source>
        <dbReference type="Pfam" id="PF22725"/>
    </source>
</evidence>
<dbReference type="AlphaFoldDB" id="A0A7W7YK42"/>
<comment type="caution">
    <text evidence="3">The sequence shown here is derived from an EMBL/GenBank/DDBJ whole genome shotgun (WGS) entry which is preliminary data.</text>
</comment>
<dbReference type="PANTHER" id="PTHR43249:SF1">
    <property type="entry name" value="D-GLUCOSIDE 3-DEHYDROGENASE"/>
    <property type="match status" value="1"/>
</dbReference>
<feature type="domain" description="Gfo/Idh/MocA-like oxidoreductase N-terminal" evidence="1">
    <location>
        <begin position="18"/>
        <end position="131"/>
    </location>
</feature>
<evidence type="ECO:0000259" key="1">
    <source>
        <dbReference type="Pfam" id="PF01408"/>
    </source>
</evidence>
<dbReference type="InterPro" id="IPR052515">
    <property type="entry name" value="Gfo/Idh/MocA_Oxidoreductase"/>
</dbReference>
<dbReference type="InterPro" id="IPR000683">
    <property type="entry name" value="Gfo/Idh/MocA-like_OxRdtase_N"/>
</dbReference>
<feature type="domain" description="GFO/IDH/MocA-like oxidoreductase" evidence="2">
    <location>
        <begin position="142"/>
        <end position="266"/>
    </location>
</feature>
<sequence length="398" mass="43775">MTAAFPLASLAISMETVRLGIVGLGNMGKAHLANIRAGKVPGLRVTAMCESVGTLPAQLEGEQPFTDVSAMIKSGRIDAILICTPHFSHTTIGIEALQNGLHVLVEKPISVHKADCERLIAAHTDKSKIFAAMFNMRTNACFKKVKDLIDSGELGQIRRVHWEVTNWFRTNYYYATGGWRGTWKGEGGGVLMNQCPHNLDLFQWMFGVPKTVRGFCQFGRFHEIEVEDDVTAVMQYENGTTATFVTSTGEAPGVNKLEISAENGRLTVTDGAKIHFQRNRQPMSKFCMEAEAAFAMPESWHIEIPVAESGGQHVEILQNFTNAILKGEKLLSPAEEGIHSVELANAILLSTWQDKAIELPMSAADYERILIEKGEASTFQKTKVVAKASADDFAKSFR</sequence>
<dbReference type="PANTHER" id="PTHR43249">
    <property type="entry name" value="UDP-N-ACETYL-2-AMINO-2-DEOXY-D-GLUCURONATE OXIDASE"/>
    <property type="match status" value="1"/>
</dbReference>
<gene>
    <name evidence="3" type="ORF">HNQ64_001731</name>
</gene>
<dbReference type="InterPro" id="IPR055170">
    <property type="entry name" value="GFO_IDH_MocA-like_dom"/>
</dbReference>
<dbReference type="SUPFAM" id="SSF55347">
    <property type="entry name" value="Glyceraldehyde-3-phosphate dehydrogenase-like, C-terminal domain"/>
    <property type="match status" value="1"/>
</dbReference>
<dbReference type="RefSeq" id="WP_246430991.1">
    <property type="nucleotide sequence ID" value="NZ_JACHIF010000003.1"/>
</dbReference>
<dbReference type="InterPro" id="IPR036291">
    <property type="entry name" value="NAD(P)-bd_dom_sf"/>
</dbReference>
<reference evidence="3 4" key="1">
    <citation type="submission" date="2020-08" db="EMBL/GenBank/DDBJ databases">
        <title>Genomic Encyclopedia of Type Strains, Phase IV (KMG-IV): sequencing the most valuable type-strain genomes for metagenomic binning, comparative biology and taxonomic classification.</title>
        <authorList>
            <person name="Goeker M."/>
        </authorList>
    </citation>
    <scope>NUCLEOTIDE SEQUENCE [LARGE SCALE GENOMIC DNA]</scope>
    <source>
        <strain evidence="3 4">DSM 12251</strain>
    </source>
</reference>
<dbReference type="Gene3D" id="3.30.360.10">
    <property type="entry name" value="Dihydrodipicolinate Reductase, domain 2"/>
    <property type="match status" value="1"/>
</dbReference>
<evidence type="ECO:0000313" key="3">
    <source>
        <dbReference type="EMBL" id="MBB5037482.1"/>
    </source>
</evidence>
<keyword evidence="4" id="KW-1185">Reference proteome</keyword>
<dbReference type="GO" id="GO:0000166">
    <property type="term" value="F:nucleotide binding"/>
    <property type="evidence" value="ECO:0007669"/>
    <property type="project" value="InterPro"/>
</dbReference>
<name>A0A7W7YK42_9BACT</name>
<dbReference type="Pfam" id="PF01408">
    <property type="entry name" value="GFO_IDH_MocA"/>
    <property type="match status" value="1"/>
</dbReference>
<organism evidence="3 4">
    <name type="scientific">Prosthecobacter dejongeii</name>
    <dbReference type="NCBI Taxonomy" id="48465"/>
    <lineage>
        <taxon>Bacteria</taxon>
        <taxon>Pseudomonadati</taxon>
        <taxon>Verrucomicrobiota</taxon>
        <taxon>Verrucomicrobiia</taxon>
        <taxon>Verrucomicrobiales</taxon>
        <taxon>Verrucomicrobiaceae</taxon>
        <taxon>Prosthecobacter</taxon>
    </lineage>
</organism>
<dbReference type="SUPFAM" id="SSF51735">
    <property type="entry name" value="NAD(P)-binding Rossmann-fold domains"/>
    <property type="match status" value="1"/>
</dbReference>
<protein>
    <submittedName>
        <fullName evidence="3">Putative dehydrogenase</fullName>
    </submittedName>
</protein>
<dbReference type="EMBL" id="JACHIF010000003">
    <property type="protein sequence ID" value="MBB5037482.1"/>
    <property type="molecule type" value="Genomic_DNA"/>
</dbReference>
<proteinExistence type="predicted"/>
<dbReference type="Gene3D" id="3.40.50.720">
    <property type="entry name" value="NAD(P)-binding Rossmann-like Domain"/>
    <property type="match status" value="1"/>
</dbReference>
<accession>A0A7W7YK42</accession>